<dbReference type="GO" id="GO:0001604">
    <property type="term" value="F:urotensin II receptor activity"/>
    <property type="evidence" value="ECO:0007669"/>
    <property type="project" value="TreeGrafter"/>
</dbReference>
<evidence type="ECO:0000313" key="12">
    <source>
        <dbReference type="Proteomes" id="UP001066276"/>
    </source>
</evidence>
<evidence type="ECO:0000256" key="5">
    <source>
        <dbReference type="ARBA" id="ARBA00023040"/>
    </source>
</evidence>
<evidence type="ECO:0000256" key="8">
    <source>
        <dbReference type="ARBA" id="ARBA00023224"/>
    </source>
</evidence>
<dbReference type="InterPro" id="IPR017452">
    <property type="entry name" value="GPCR_Rhodpsn_7TM"/>
</dbReference>
<dbReference type="PROSITE" id="PS50262">
    <property type="entry name" value="G_PROTEIN_RECEP_F1_2"/>
    <property type="match status" value="1"/>
</dbReference>
<dbReference type="PRINTS" id="PR00237">
    <property type="entry name" value="GPCRRHODOPSN"/>
</dbReference>
<evidence type="ECO:0000256" key="7">
    <source>
        <dbReference type="ARBA" id="ARBA00023170"/>
    </source>
</evidence>
<protein>
    <recommendedName>
        <fullName evidence="10">G-protein coupled receptors family 1 profile domain-containing protein</fullName>
    </recommendedName>
</protein>
<feature type="domain" description="G-protein coupled receptors family 1 profile" evidence="10">
    <location>
        <begin position="43"/>
        <end position="295"/>
    </location>
</feature>
<dbReference type="SUPFAM" id="SSF81321">
    <property type="entry name" value="Family A G protein-coupled receptor-like"/>
    <property type="match status" value="1"/>
</dbReference>
<dbReference type="InterPro" id="IPR000276">
    <property type="entry name" value="GPCR_Rhodpsn"/>
</dbReference>
<feature type="transmembrane region" description="Helical" evidence="9">
    <location>
        <begin position="65"/>
        <end position="88"/>
    </location>
</feature>
<feature type="transmembrane region" description="Helical" evidence="9">
    <location>
        <begin position="142"/>
        <end position="162"/>
    </location>
</feature>
<organism evidence="11 12">
    <name type="scientific">Pleurodeles waltl</name>
    <name type="common">Iberian ribbed newt</name>
    <dbReference type="NCBI Taxonomy" id="8319"/>
    <lineage>
        <taxon>Eukaryota</taxon>
        <taxon>Metazoa</taxon>
        <taxon>Chordata</taxon>
        <taxon>Craniata</taxon>
        <taxon>Vertebrata</taxon>
        <taxon>Euteleostomi</taxon>
        <taxon>Amphibia</taxon>
        <taxon>Batrachia</taxon>
        <taxon>Caudata</taxon>
        <taxon>Salamandroidea</taxon>
        <taxon>Salamandridae</taxon>
        <taxon>Pleurodelinae</taxon>
        <taxon>Pleurodeles</taxon>
    </lineage>
</organism>
<evidence type="ECO:0000256" key="9">
    <source>
        <dbReference type="SAM" id="Phobius"/>
    </source>
</evidence>
<evidence type="ECO:0000313" key="11">
    <source>
        <dbReference type="EMBL" id="KAJ1173622.1"/>
    </source>
</evidence>
<evidence type="ECO:0000256" key="1">
    <source>
        <dbReference type="ARBA" id="ARBA00004651"/>
    </source>
</evidence>
<evidence type="ECO:0000256" key="3">
    <source>
        <dbReference type="ARBA" id="ARBA00022692"/>
    </source>
</evidence>
<feature type="transmembrane region" description="Helical" evidence="9">
    <location>
        <begin position="275"/>
        <end position="298"/>
    </location>
</feature>
<sequence>MAATGEESRQFNKSADPEGNYEVLVTSLLSSLLLAMFLVGVAGNAYTLVVAALSGRAGGSLSIYVVNLAVADLLYLCTIPFIVCTYLAQDWFFGDAGCRLLLSLDLLTMHSSIYTLTVMSFKRHQAVVRPFSTRFPQGDRRLNILMVWLASLLLTLPMMVMVRVRVTEGPLHKRICSPTWTPDAFKVYLTLLFATSILAPGLTIAVLYAGLAKAYWKSGVNVLPGERWALRQKVFYRLFTIILAFWACFVPFWAWQLAKLYAPRPLKFSISAQAYLNFGVTCLTYANSCINPLLYTLLTRNYHDYLASRGGSSATCTTGEPTAAYGMGSLESQWELECPQAGRLPELPTTN</sequence>
<keyword evidence="2" id="KW-1003">Cell membrane</keyword>
<accession>A0AAV7TAV4</accession>
<comment type="caution">
    <text evidence="11">The sequence shown here is derived from an EMBL/GenBank/DDBJ whole genome shotgun (WGS) entry which is preliminary data.</text>
</comment>
<keyword evidence="3 9" id="KW-0812">Transmembrane</keyword>
<keyword evidence="4 9" id="KW-1133">Transmembrane helix</keyword>
<evidence type="ECO:0000256" key="4">
    <source>
        <dbReference type="ARBA" id="ARBA00022989"/>
    </source>
</evidence>
<evidence type="ECO:0000256" key="6">
    <source>
        <dbReference type="ARBA" id="ARBA00023136"/>
    </source>
</evidence>
<feature type="transmembrane region" description="Helical" evidence="9">
    <location>
        <begin position="234"/>
        <end position="255"/>
    </location>
</feature>
<proteinExistence type="predicted"/>
<feature type="transmembrane region" description="Helical" evidence="9">
    <location>
        <begin position="28"/>
        <end position="53"/>
    </location>
</feature>
<evidence type="ECO:0000259" key="10">
    <source>
        <dbReference type="PROSITE" id="PS50262"/>
    </source>
</evidence>
<comment type="subcellular location">
    <subcellularLocation>
        <location evidence="1">Cell membrane</location>
        <topology evidence="1">Multi-pass membrane protein</topology>
    </subcellularLocation>
</comment>
<dbReference type="Gene3D" id="1.20.1070.10">
    <property type="entry name" value="Rhodopsin 7-helix transmembrane proteins"/>
    <property type="match status" value="1"/>
</dbReference>
<dbReference type="Proteomes" id="UP001066276">
    <property type="component" value="Chromosome 4_1"/>
</dbReference>
<dbReference type="Pfam" id="PF00001">
    <property type="entry name" value="7tm_1"/>
    <property type="match status" value="1"/>
</dbReference>
<keyword evidence="5" id="KW-0297">G-protein coupled receptor</keyword>
<dbReference type="GO" id="GO:0007218">
    <property type="term" value="P:neuropeptide signaling pathway"/>
    <property type="evidence" value="ECO:0007669"/>
    <property type="project" value="TreeGrafter"/>
</dbReference>
<name>A0AAV7TAV4_PLEWA</name>
<keyword evidence="12" id="KW-1185">Reference proteome</keyword>
<dbReference type="EMBL" id="JANPWB010000007">
    <property type="protein sequence ID" value="KAJ1173622.1"/>
    <property type="molecule type" value="Genomic_DNA"/>
</dbReference>
<dbReference type="AlphaFoldDB" id="A0AAV7TAV4"/>
<keyword evidence="7" id="KW-0675">Receptor</keyword>
<dbReference type="PANTHER" id="PTHR24230:SF123">
    <property type="entry name" value="G-PROTEIN COUPLED RECEPTORS FAMILY 1 PROFILE DOMAIN-CONTAINING PROTEIN"/>
    <property type="match status" value="1"/>
</dbReference>
<evidence type="ECO:0000256" key="2">
    <source>
        <dbReference type="ARBA" id="ARBA00022475"/>
    </source>
</evidence>
<keyword evidence="6 9" id="KW-0472">Membrane</keyword>
<feature type="transmembrane region" description="Helical" evidence="9">
    <location>
        <begin position="187"/>
        <end position="211"/>
    </location>
</feature>
<keyword evidence="8" id="KW-0807">Transducer</keyword>
<dbReference type="PANTHER" id="PTHR24230">
    <property type="entry name" value="G-PROTEIN COUPLED RECEPTOR"/>
    <property type="match status" value="1"/>
</dbReference>
<feature type="transmembrane region" description="Helical" evidence="9">
    <location>
        <begin position="100"/>
        <end position="121"/>
    </location>
</feature>
<reference evidence="11" key="1">
    <citation type="journal article" date="2022" name="bioRxiv">
        <title>Sequencing and chromosome-scale assembly of the giantPleurodeles waltlgenome.</title>
        <authorList>
            <person name="Brown T."/>
            <person name="Elewa A."/>
            <person name="Iarovenko S."/>
            <person name="Subramanian E."/>
            <person name="Araus A.J."/>
            <person name="Petzold A."/>
            <person name="Susuki M."/>
            <person name="Suzuki K.-i.T."/>
            <person name="Hayashi T."/>
            <person name="Toyoda A."/>
            <person name="Oliveira C."/>
            <person name="Osipova E."/>
            <person name="Leigh N.D."/>
            <person name="Simon A."/>
            <person name="Yun M.H."/>
        </authorList>
    </citation>
    <scope>NUCLEOTIDE SEQUENCE</scope>
    <source>
        <strain evidence="11">20211129_DDA</strain>
        <tissue evidence="11">Liver</tissue>
    </source>
</reference>
<dbReference type="GO" id="GO:0005886">
    <property type="term" value="C:plasma membrane"/>
    <property type="evidence" value="ECO:0007669"/>
    <property type="project" value="UniProtKB-SubCell"/>
</dbReference>
<gene>
    <name evidence="11" type="ORF">NDU88_005451</name>
</gene>